<evidence type="ECO:0000313" key="5">
    <source>
        <dbReference type="Proteomes" id="UP001250662"/>
    </source>
</evidence>
<feature type="domain" description="EF-hand" evidence="3">
    <location>
        <begin position="58"/>
        <end position="93"/>
    </location>
</feature>
<feature type="region of interest" description="Disordered" evidence="1">
    <location>
        <begin position="73"/>
        <end position="96"/>
    </location>
</feature>
<gene>
    <name evidence="4" type="ORF">RM520_09705</name>
</gene>
<keyword evidence="2" id="KW-0732">Signal</keyword>
<evidence type="ECO:0000259" key="3">
    <source>
        <dbReference type="PROSITE" id="PS50222"/>
    </source>
</evidence>
<organism evidence="4 5">
    <name type="scientific">Croceitalea vernalis</name>
    <dbReference type="NCBI Taxonomy" id="3075599"/>
    <lineage>
        <taxon>Bacteria</taxon>
        <taxon>Pseudomonadati</taxon>
        <taxon>Bacteroidota</taxon>
        <taxon>Flavobacteriia</taxon>
        <taxon>Flavobacteriales</taxon>
        <taxon>Flavobacteriaceae</taxon>
        <taxon>Croceitalea</taxon>
    </lineage>
</organism>
<dbReference type="InterPro" id="IPR018247">
    <property type="entry name" value="EF_Hand_1_Ca_BS"/>
</dbReference>
<reference evidence="4 5" key="1">
    <citation type="submission" date="2023-09" db="EMBL/GenBank/DDBJ databases">
        <authorList>
            <person name="Rey-Velasco X."/>
        </authorList>
    </citation>
    <scope>NUCLEOTIDE SEQUENCE [LARGE SCALE GENOMIC DNA]</scope>
    <source>
        <strain evidence="4 5">P007</strain>
    </source>
</reference>
<proteinExistence type="predicted"/>
<dbReference type="InterPro" id="IPR002048">
    <property type="entry name" value="EF_hand_dom"/>
</dbReference>
<dbReference type="Proteomes" id="UP001250662">
    <property type="component" value="Unassembled WGS sequence"/>
</dbReference>
<dbReference type="PROSITE" id="PS00018">
    <property type="entry name" value="EF_HAND_1"/>
    <property type="match status" value="1"/>
</dbReference>
<evidence type="ECO:0000256" key="2">
    <source>
        <dbReference type="SAM" id="SignalP"/>
    </source>
</evidence>
<dbReference type="EMBL" id="JAVRHU010000002">
    <property type="protein sequence ID" value="MDT0621903.1"/>
    <property type="molecule type" value="Genomic_DNA"/>
</dbReference>
<feature type="chain" id="PRO_5046471717" evidence="2">
    <location>
        <begin position="26"/>
        <end position="96"/>
    </location>
</feature>
<protein>
    <submittedName>
        <fullName evidence="4">EF-hand domain-containing protein</fullName>
    </submittedName>
</protein>
<feature type="compositionally biased region" description="Acidic residues" evidence="1">
    <location>
        <begin position="73"/>
        <end position="83"/>
    </location>
</feature>
<accession>A0ABU3BIC8</accession>
<dbReference type="Gene3D" id="1.10.238.10">
    <property type="entry name" value="EF-hand"/>
    <property type="match status" value="1"/>
</dbReference>
<evidence type="ECO:0000313" key="4">
    <source>
        <dbReference type="EMBL" id="MDT0621903.1"/>
    </source>
</evidence>
<dbReference type="Pfam" id="PF13202">
    <property type="entry name" value="EF-hand_5"/>
    <property type="match status" value="2"/>
</dbReference>
<dbReference type="PROSITE" id="PS50222">
    <property type="entry name" value="EF_HAND_2"/>
    <property type="match status" value="1"/>
</dbReference>
<dbReference type="RefSeq" id="WP_311387877.1">
    <property type="nucleotide sequence ID" value="NZ_JAVRHU010000002.1"/>
</dbReference>
<name>A0ABU3BIC8_9FLAO</name>
<dbReference type="InterPro" id="IPR011992">
    <property type="entry name" value="EF-hand-dom_pair"/>
</dbReference>
<dbReference type="SUPFAM" id="SSF47473">
    <property type="entry name" value="EF-hand"/>
    <property type="match status" value="1"/>
</dbReference>
<keyword evidence="5" id="KW-1185">Reference proteome</keyword>
<sequence>MKSNILRITTIVFGITMITFQSACAQSNNRERGQEPPSFSELLEMMDKNKDGKLAESEVKGPLKDHFKKIDADEDGFITEEEMEKAPKPKRRERNK</sequence>
<comment type="caution">
    <text evidence="4">The sequence shown here is derived from an EMBL/GenBank/DDBJ whole genome shotgun (WGS) entry which is preliminary data.</text>
</comment>
<evidence type="ECO:0000256" key="1">
    <source>
        <dbReference type="SAM" id="MobiDB-lite"/>
    </source>
</evidence>
<feature type="signal peptide" evidence="2">
    <location>
        <begin position="1"/>
        <end position="25"/>
    </location>
</feature>